<dbReference type="GO" id="GO:0008168">
    <property type="term" value="F:methyltransferase activity"/>
    <property type="evidence" value="ECO:0007669"/>
    <property type="project" value="UniProtKB-KW"/>
</dbReference>
<gene>
    <name evidence="7" type="ORF">ACFSCX_06265</name>
</gene>
<dbReference type="Gene3D" id="1.10.1020.10">
    <property type="entry name" value="Adenine-specific Methyltransferase, Domain 2"/>
    <property type="match status" value="1"/>
</dbReference>
<dbReference type="PANTHER" id="PTHR30481:SF2">
    <property type="entry name" value="SITE-SPECIFIC DNA-METHYLTRANSFERASE (ADENINE-SPECIFIC)"/>
    <property type="match status" value="1"/>
</dbReference>
<protein>
    <recommendedName>
        <fullName evidence="2">site-specific DNA-methyltransferase (adenine-specific)</fullName>
        <ecNumber evidence="2">2.1.1.72</ecNumber>
    </recommendedName>
</protein>
<name>A0ABW4LNW1_9BACI</name>
<keyword evidence="3 7" id="KW-0489">Methyltransferase</keyword>
<dbReference type="InterPro" id="IPR012327">
    <property type="entry name" value="MeTrfase_D12"/>
</dbReference>
<dbReference type="Gene3D" id="3.40.50.150">
    <property type="entry name" value="Vaccinia Virus protein VP39"/>
    <property type="match status" value="1"/>
</dbReference>
<comment type="catalytic activity">
    <reaction evidence="6">
        <text>a 2'-deoxyadenosine in DNA + S-adenosyl-L-methionine = an N(6)-methyl-2'-deoxyadenosine in DNA + S-adenosyl-L-homocysteine + H(+)</text>
        <dbReference type="Rhea" id="RHEA:15197"/>
        <dbReference type="Rhea" id="RHEA-COMP:12418"/>
        <dbReference type="Rhea" id="RHEA-COMP:12419"/>
        <dbReference type="ChEBI" id="CHEBI:15378"/>
        <dbReference type="ChEBI" id="CHEBI:57856"/>
        <dbReference type="ChEBI" id="CHEBI:59789"/>
        <dbReference type="ChEBI" id="CHEBI:90615"/>
        <dbReference type="ChEBI" id="CHEBI:90616"/>
        <dbReference type="EC" id="2.1.1.72"/>
    </reaction>
</comment>
<evidence type="ECO:0000313" key="7">
    <source>
        <dbReference type="EMBL" id="MFD1736166.1"/>
    </source>
</evidence>
<evidence type="ECO:0000256" key="1">
    <source>
        <dbReference type="ARBA" id="ARBA00006594"/>
    </source>
</evidence>
<dbReference type="GO" id="GO:0032259">
    <property type="term" value="P:methylation"/>
    <property type="evidence" value="ECO:0007669"/>
    <property type="project" value="UniProtKB-KW"/>
</dbReference>
<keyword evidence="5" id="KW-0949">S-adenosyl-L-methionine</keyword>
<dbReference type="InterPro" id="IPR029063">
    <property type="entry name" value="SAM-dependent_MTases_sf"/>
</dbReference>
<evidence type="ECO:0000256" key="4">
    <source>
        <dbReference type="ARBA" id="ARBA00022679"/>
    </source>
</evidence>
<sequence length="325" mass="37606">MLTCQFCNLMGTAEDGSFQVDQFNAGFWCEDCDGYTYLNDQTTRHKFTLILEDKDMNERRTVPPTIKLSKQLSPYRYPGGKSKLIEYLYSHLQQAKNKKLVSPFTGGGSFELAMLDAGIVEHLHLNDLDTGVYSLWWLIKYMPFALIDRIQSKEPTHKEFFRAQSIIKQDYKGIDVVDAAWASLIVNRLAYSGIYKANPLGGKNGTNKNLLSRWNPKTLVKRIDHLHSLSDRMTITQLNACELIEEAYWDSESTLFIDPPYVKKGKELYHCYYSEKDHRELSQLLNLLHMGMPGADLIVTYDYNEWINQLYDYPVREVIGRTYSC</sequence>
<comment type="caution">
    <text evidence="7">The sequence shown here is derived from an EMBL/GenBank/DDBJ whole genome shotgun (WGS) entry which is preliminary data.</text>
</comment>
<dbReference type="PANTHER" id="PTHR30481">
    <property type="entry name" value="DNA ADENINE METHYLASE"/>
    <property type="match status" value="1"/>
</dbReference>
<dbReference type="RefSeq" id="WP_377927313.1">
    <property type="nucleotide sequence ID" value="NZ_JBHUEM010000005.1"/>
</dbReference>
<dbReference type="SUPFAM" id="SSF53335">
    <property type="entry name" value="S-adenosyl-L-methionine-dependent methyltransferases"/>
    <property type="match status" value="1"/>
</dbReference>
<evidence type="ECO:0000256" key="5">
    <source>
        <dbReference type="ARBA" id="ARBA00022691"/>
    </source>
</evidence>
<proteinExistence type="inferred from homology"/>
<accession>A0ABW4LNW1</accession>
<dbReference type="InterPro" id="IPR023095">
    <property type="entry name" value="Ade_MeTrfase_dom_2"/>
</dbReference>
<organism evidence="7 8">
    <name type="scientific">Bacillus salitolerans</name>
    <dbReference type="NCBI Taxonomy" id="1437434"/>
    <lineage>
        <taxon>Bacteria</taxon>
        <taxon>Bacillati</taxon>
        <taxon>Bacillota</taxon>
        <taxon>Bacilli</taxon>
        <taxon>Bacillales</taxon>
        <taxon>Bacillaceae</taxon>
        <taxon>Bacillus</taxon>
    </lineage>
</organism>
<keyword evidence="4" id="KW-0808">Transferase</keyword>
<evidence type="ECO:0000256" key="6">
    <source>
        <dbReference type="ARBA" id="ARBA00047942"/>
    </source>
</evidence>
<keyword evidence="8" id="KW-1185">Reference proteome</keyword>
<dbReference type="EMBL" id="JBHUEM010000005">
    <property type="protein sequence ID" value="MFD1736166.1"/>
    <property type="molecule type" value="Genomic_DNA"/>
</dbReference>
<dbReference type="Pfam" id="PF02086">
    <property type="entry name" value="MethyltransfD12"/>
    <property type="match status" value="1"/>
</dbReference>
<dbReference type="EC" id="2.1.1.72" evidence="2"/>
<dbReference type="PRINTS" id="PR00505">
    <property type="entry name" value="D12N6MTFRASE"/>
</dbReference>
<dbReference type="Proteomes" id="UP001597214">
    <property type="component" value="Unassembled WGS sequence"/>
</dbReference>
<comment type="similarity">
    <text evidence="1">Belongs to the N(4)/N(6)-methyltransferase family.</text>
</comment>
<evidence type="ECO:0000313" key="8">
    <source>
        <dbReference type="Proteomes" id="UP001597214"/>
    </source>
</evidence>
<reference evidence="8" key="1">
    <citation type="journal article" date="2019" name="Int. J. Syst. Evol. Microbiol.">
        <title>The Global Catalogue of Microorganisms (GCM) 10K type strain sequencing project: providing services to taxonomists for standard genome sequencing and annotation.</title>
        <authorList>
            <consortium name="The Broad Institute Genomics Platform"/>
            <consortium name="The Broad Institute Genome Sequencing Center for Infectious Disease"/>
            <person name="Wu L."/>
            <person name="Ma J."/>
        </authorList>
    </citation>
    <scope>NUCLEOTIDE SEQUENCE [LARGE SCALE GENOMIC DNA]</scope>
    <source>
        <strain evidence="8">CCUG 49339</strain>
    </source>
</reference>
<evidence type="ECO:0000256" key="2">
    <source>
        <dbReference type="ARBA" id="ARBA00011900"/>
    </source>
</evidence>
<evidence type="ECO:0000256" key="3">
    <source>
        <dbReference type="ARBA" id="ARBA00022603"/>
    </source>
</evidence>